<feature type="transmembrane region" description="Helical" evidence="5">
    <location>
        <begin position="667"/>
        <end position="692"/>
    </location>
</feature>
<dbReference type="Gene3D" id="1.10.287.1490">
    <property type="match status" value="1"/>
</dbReference>
<dbReference type="InterPro" id="IPR023908">
    <property type="entry name" value="xxxLxxG_rpt"/>
</dbReference>
<proteinExistence type="predicted"/>
<dbReference type="InterPro" id="IPR017500">
    <property type="entry name" value="Phage_infect_YhgE_N"/>
</dbReference>
<dbReference type="Pfam" id="PF12698">
    <property type="entry name" value="ABC2_membrane_3"/>
    <property type="match status" value="1"/>
</dbReference>
<dbReference type="EMBL" id="JNFA01000001">
    <property type="protein sequence ID" value="KGL45421.1"/>
    <property type="molecule type" value="Genomic_DNA"/>
</dbReference>
<dbReference type="GO" id="GO:0016020">
    <property type="term" value="C:membrane"/>
    <property type="evidence" value="ECO:0007669"/>
    <property type="project" value="UniProtKB-SubCell"/>
</dbReference>
<reference evidence="7 8" key="1">
    <citation type="submission" date="2014-05" db="EMBL/GenBank/DDBJ databases">
        <title>Novel Listeriaceae from food processing environments.</title>
        <authorList>
            <person name="den Bakker H.C."/>
        </authorList>
    </citation>
    <scope>NUCLEOTIDE SEQUENCE [LARGE SCALE GENOMIC DNA]</scope>
    <source>
        <strain evidence="7 8">FSL A5-0281</strain>
    </source>
</reference>
<evidence type="ECO:0000256" key="3">
    <source>
        <dbReference type="ARBA" id="ARBA00022989"/>
    </source>
</evidence>
<dbReference type="InterPro" id="IPR017501">
    <property type="entry name" value="Phage_infect_YhgE_C"/>
</dbReference>
<keyword evidence="3 5" id="KW-1133">Transmembrane helix</keyword>
<feature type="transmembrane region" description="Helical" evidence="5">
    <location>
        <begin position="627"/>
        <end position="647"/>
    </location>
</feature>
<evidence type="ECO:0000313" key="7">
    <source>
        <dbReference type="EMBL" id="KGL45421.1"/>
    </source>
</evidence>
<feature type="transmembrane region" description="Helical" evidence="5">
    <location>
        <begin position="780"/>
        <end position="801"/>
    </location>
</feature>
<sequence length="828" mass="88951">MKMIKAEWKNLLQNKVLLISFIAILSIPILYAGFFLKSVWDPYQETSHLPVAVVNEDQSITFQGQKVDVGDQLTAQLKKNHNLDWDFVSADEANKGMKDLKYYLIVKIPKDFSANAITLIDEKPKKMNLTYETNGSLNFIAEEIGEIGIREVESQVNNQVTEAYGDALVKVADKIGSGMKQAANGADQIDQGTQKLGAGNTEITDNLDKLASSTVTFSGGMNQLQNGLVTYTNGVSELDTGANKLYSGSSQLENGINELYGNIPALENGTSELQSGLTQLSAGSAKLENGLQELQQNLDAPSAKQKIKELQSGMNQFEQGLNLLNSKVNNPAIDTLENKIKSFSPVLNRIEGNLSDLETALSPSGQQQYLDQMTAQVNSTSLTPAEKQTLINNITQIFNQQVSDHQALLTDMRADINLVLNDLEDIPKGLAAVQQLQGGVSELAINFPQIKNGTNQLAGSLNTISSAVGTSGNQNTLLGGATALNAGINQAAGGVNELNAKVPVLAAGVGKLDAGSKQLNSGTAQLVAGTNKLNTNSPELLSGANKLATGSDELESGSAKLAAGSQTLGQGITKLESGSDELATKLDAAATSFNDLNVNKDNIEMLASPVKLDSKPYSVVKSYGQALAPYVMSLALYVGCLVLNFVFPIRKVSMLEQTSTAWWASKVSIGLFAAIAMAIIQVSVMLLLGLQVDNIFEFYLTALVTVLAYMAIIMFLAMAFDNPGRFAAMILLIIQLAGAGGTFPIQLTNSFFEAIHPFLPMTYSIYAFREAITGGIGTSLFTQSLTILFIIFIVFNVLLWFAMRILQKKHLDGISQLDNNQELQGLEK</sequence>
<name>A0A099WLA3_9LIST</name>
<feature type="domain" description="ABC-2 type transporter transmembrane" evidence="6">
    <location>
        <begin position="20"/>
        <end position="801"/>
    </location>
</feature>
<organism evidence="7 8">
    <name type="scientific">Listeria booriae</name>
    <dbReference type="NCBI Taxonomy" id="1552123"/>
    <lineage>
        <taxon>Bacteria</taxon>
        <taxon>Bacillati</taxon>
        <taxon>Bacillota</taxon>
        <taxon>Bacilli</taxon>
        <taxon>Bacillales</taxon>
        <taxon>Listeriaceae</taxon>
        <taxon>Listeria</taxon>
    </lineage>
</organism>
<evidence type="ECO:0000256" key="5">
    <source>
        <dbReference type="SAM" id="Phobius"/>
    </source>
</evidence>
<dbReference type="eggNOG" id="COG1511">
    <property type="taxonomic scope" value="Bacteria"/>
</dbReference>
<evidence type="ECO:0000259" key="6">
    <source>
        <dbReference type="Pfam" id="PF12698"/>
    </source>
</evidence>
<protein>
    <recommendedName>
        <fullName evidence="6">ABC-2 type transporter transmembrane domain-containing protein</fullName>
    </recommendedName>
</protein>
<dbReference type="InterPro" id="IPR051328">
    <property type="entry name" value="T7SS_ABC-Transporter"/>
</dbReference>
<dbReference type="GO" id="GO:0140359">
    <property type="term" value="F:ABC-type transporter activity"/>
    <property type="evidence" value="ECO:0007669"/>
    <property type="project" value="InterPro"/>
</dbReference>
<gene>
    <name evidence="7" type="ORF">EP57_00030</name>
</gene>
<dbReference type="STRING" id="1552123.EP57_00030"/>
<dbReference type="NCBIfam" id="TIGR03057">
    <property type="entry name" value="xxxLxxG_by_4"/>
    <property type="match status" value="6"/>
</dbReference>
<keyword evidence="8" id="KW-1185">Reference proteome</keyword>
<dbReference type="Gene3D" id="1.10.287.950">
    <property type="entry name" value="Methyl-accepting chemotaxis protein"/>
    <property type="match status" value="1"/>
</dbReference>
<comment type="caution">
    <text evidence="7">The sequence shown here is derived from an EMBL/GenBank/DDBJ whole genome shotgun (WGS) entry which is preliminary data.</text>
</comment>
<evidence type="ECO:0000313" key="8">
    <source>
        <dbReference type="Proteomes" id="UP000029844"/>
    </source>
</evidence>
<accession>A0A099WLA3</accession>
<dbReference type="Proteomes" id="UP000029844">
    <property type="component" value="Unassembled WGS sequence"/>
</dbReference>
<keyword evidence="4 5" id="KW-0472">Membrane</keyword>
<dbReference type="NCBIfam" id="TIGR03061">
    <property type="entry name" value="pip_yhgE_Nterm"/>
    <property type="match status" value="1"/>
</dbReference>
<evidence type="ECO:0000256" key="4">
    <source>
        <dbReference type="ARBA" id="ARBA00023136"/>
    </source>
</evidence>
<dbReference type="OrthoDB" id="9811483at2"/>
<dbReference type="PANTHER" id="PTHR43077">
    <property type="entry name" value="TRANSPORT PERMEASE YVFS-RELATED"/>
    <property type="match status" value="1"/>
</dbReference>
<comment type="subcellular location">
    <subcellularLocation>
        <location evidence="1">Membrane</location>
        <topology evidence="1">Multi-pass membrane protein</topology>
    </subcellularLocation>
</comment>
<dbReference type="PANTHER" id="PTHR43077:SF5">
    <property type="entry name" value="PHAGE INFECTION PROTEIN"/>
    <property type="match status" value="1"/>
</dbReference>
<evidence type="ECO:0000256" key="2">
    <source>
        <dbReference type="ARBA" id="ARBA00022692"/>
    </source>
</evidence>
<evidence type="ECO:0000256" key="1">
    <source>
        <dbReference type="ARBA" id="ARBA00004141"/>
    </source>
</evidence>
<feature type="transmembrane region" description="Helical" evidence="5">
    <location>
        <begin position="698"/>
        <end position="719"/>
    </location>
</feature>
<dbReference type="InterPro" id="IPR013525">
    <property type="entry name" value="ABC2_TM"/>
</dbReference>
<dbReference type="AlphaFoldDB" id="A0A099WLA3"/>
<dbReference type="Gene3D" id="3.40.1710.10">
    <property type="entry name" value="abc type-2 transporter like domain"/>
    <property type="match status" value="1"/>
</dbReference>
<keyword evidence="2 5" id="KW-0812">Transmembrane</keyword>
<feature type="transmembrane region" description="Helical" evidence="5">
    <location>
        <begin position="726"/>
        <end position="747"/>
    </location>
</feature>
<dbReference type="NCBIfam" id="TIGR03062">
    <property type="entry name" value="pip_yhgE_Cterm"/>
    <property type="match status" value="1"/>
</dbReference>